<keyword evidence="9" id="KW-1185">Reference proteome</keyword>
<dbReference type="PANTHER" id="PTHR30589:SF0">
    <property type="entry name" value="PHOSPHATIDYLGLYCEROL--PROLIPOPROTEIN DIACYLGLYCERYL TRANSFERASE"/>
    <property type="match status" value="1"/>
</dbReference>
<dbReference type="PANTHER" id="PTHR30589">
    <property type="entry name" value="PROLIPOPROTEIN DIACYLGLYCERYL TRANSFERASE"/>
    <property type="match status" value="1"/>
</dbReference>
<dbReference type="RefSeq" id="WP_186943507.1">
    <property type="nucleotide sequence ID" value="NZ_JACOGA010000019.1"/>
</dbReference>
<feature type="transmembrane region" description="Helical" evidence="7">
    <location>
        <begin position="81"/>
        <end position="101"/>
    </location>
</feature>
<sequence>MKSFVLSPSAAHFTHLVFEWLAIAIGVQLYRLQRARHQQSGILVSGHFGVIVACILGAAIGNKLVFWLEYPHLWKNIEAHIGLIFSGQSIVGGLIGGLIGVEIGKKLLHQSQSTGDNFVLPLIVSTTVGRIGCYLAGLNDGTYGNPTSMVWGIDFGDGTLRHPTQLYDILFVWIWGSSLIANKNRWQTAPGLMFKLYLTGYLFWRLFIDGFKPLPFDYGFGLSGIQIICSISLLIYLPITIRQLRKLA</sequence>
<reference evidence="8 9" key="1">
    <citation type="submission" date="2020-08" db="EMBL/GenBank/DDBJ databases">
        <title>Novel species isolated from subtropical streams in China.</title>
        <authorList>
            <person name="Lu H."/>
        </authorList>
    </citation>
    <scope>NUCLEOTIDE SEQUENCE [LARGE SCALE GENOMIC DNA]</scope>
    <source>
        <strain evidence="8 9">LX15W</strain>
    </source>
</reference>
<dbReference type="GO" id="GO:0016740">
    <property type="term" value="F:transferase activity"/>
    <property type="evidence" value="ECO:0007669"/>
    <property type="project" value="UniProtKB-KW"/>
</dbReference>
<keyword evidence="5 7" id="KW-1133">Transmembrane helix</keyword>
<evidence type="ECO:0000256" key="4">
    <source>
        <dbReference type="ARBA" id="ARBA00022692"/>
    </source>
</evidence>
<dbReference type="Pfam" id="PF01790">
    <property type="entry name" value="LGT"/>
    <property type="match status" value="1"/>
</dbReference>
<evidence type="ECO:0000256" key="1">
    <source>
        <dbReference type="ARBA" id="ARBA00007150"/>
    </source>
</evidence>
<evidence type="ECO:0000313" key="9">
    <source>
        <dbReference type="Proteomes" id="UP000624279"/>
    </source>
</evidence>
<keyword evidence="2" id="KW-1003">Cell membrane</keyword>
<keyword evidence="6 7" id="KW-0472">Membrane</keyword>
<protein>
    <submittedName>
        <fullName evidence="8">Prolipoprotein diacylglyceryl transferase</fullName>
    </submittedName>
</protein>
<dbReference type="EMBL" id="JACOGA010000019">
    <property type="protein sequence ID" value="MBC3875545.1"/>
    <property type="molecule type" value="Genomic_DNA"/>
</dbReference>
<dbReference type="InterPro" id="IPR001640">
    <property type="entry name" value="Lgt"/>
</dbReference>
<feature type="transmembrane region" description="Helical" evidence="7">
    <location>
        <begin position="192"/>
        <end position="208"/>
    </location>
</feature>
<comment type="caution">
    <text evidence="8">The sequence shown here is derived from an EMBL/GenBank/DDBJ whole genome shotgun (WGS) entry which is preliminary data.</text>
</comment>
<evidence type="ECO:0000256" key="5">
    <source>
        <dbReference type="ARBA" id="ARBA00022989"/>
    </source>
</evidence>
<name>A0ABR6YG44_9BURK</name>
<evidence type="ECO:0000256" key="7">
    <source>
        <dbReference type="SAM" id="Phobius"/>
    </source>
</evidence>
<evidence type="ECO:0000256" key="3">
    <source>
        <dbReference type="ARBA" id="ARBA00022679"/>
    </source>
</evidence>
<feature type="transmembrane region" description="Helical" evidence="7">
    <location>
        <begin position="12"/>
        <end position="30"/>
    </location>
</feature>
<accession>A0ABR6YG44</accession>
<keyword evidence="3 8" id="KW-0808">Transferase</keyword>
<feature type="transmembrane region" description="Helical" evidence="7">
    <location>
        <begin position="220"/>
        <end position="239"/>
    </location>
</feature>
<comment type="similarity">
    <text evidence="1">Belongs to the Lgt family.</text>
</comment>
<dbReference type="Proteomes" id="UP000624279">
    <property type="component" value="Unassembled WGS sequence"/>
</dbReference>
<evidence type="ECO:0000256" key="2">
    <source>
        <dbReference type="ARBA" id="ARBA00022475"/>
    </source>
</evidence>
<gene>
    <name evidence="8" type="ORF">H8K55_18290</name>
</gene>
<evidence type="ECO:0000313" key="8">
    <source>
        <dbReference type="EMBL" id="MBC3875545.1"/>
    </source>
</evidence>
<organism evidence="8 9">
    <name type="scientific">Undibacterium flavidum</name>
    <dbReference type="NCBI Taxonomy" id="2762297"/>
    <lineage>
        <taxon>Bacteria</taxon>
        <taxon>Pseudomonadati</taxon>
        <taxon>Pseudomonadota</taxon>
        <taxon>Betaproteobacteria</taxon>
        <taxon>Burkholderiales</taxon>
        <taxon>Oxalobacteraceae</taxon>
        <taxon>Undibacterium</taxon>
    </lineage>
</organism>
<evidence type="ECO:0000256" key="6">
    <source>
        <dbReference type="ARBA" id="ARBA00023136"/>
    </source>
</evidence>
<feature type="transmembrane region" description="Helical" evidence="7">
    <location>
        <begin position="42"/>
        <end position="61"/>
    </location>
</feature>
<proteinExistence type="inferred from homology"/>
<keyword evidence="4 7" id="KW-0812">Transmembrane</keyword>